<sequence>MLSGAGGANCQMCTATFQQIHDISIVQNGFPINRTIRDARDVFDEVDEEVFLSLPTNQRFNLTHKPISEKDIISASPLHAYLRTFSWFLLLICHLQYGAIQQWSPTSPIILGARKFITSLIEEKLSISIDTPSVQGGTTTTGNVVRRCFTRSDDTVEDFLYWVLTVVPQETHQVATTIFNNLSAILRLYNSNRKVDTEGLDNVCRETYESILINFSWAHVTPTLHKLLAHAPQIIADHNDGFGLEDLSEEGLESCNKLVWQYRERLSRKFSFEDNVKDVFVRLISQSDPILASFRNITKNDSEPDLSELKSCQDILVKSLIMNTL</sequence>
<organism evidence="1 2">
    <name type="scientific">Oopsacas minuta</name>
    <dbReference type="NCBI Taxonomy" id="111878"/>
    <lineage>
        <taxon>Eukaryota</taxon>
        <taxon>Metazoa</taxon>
        <taxon>Porifera</taxon>
        <taxon>Hexactinellida</taxon>
        <taxon>Hexasterophora</taxon>
        <taxon>Lyssacinosida</taxon>
        <taxon>Leucopsacidae</taxon>
        <taxon>Oopsacas</taxon>
    </lineage>
</organism>
<evidence type="ECO:0000313" key="1">
    <source>
        <dbReference type="EMBL" id="KAI6657832.1"/>
    </source>
</evidence>
<protein>
    <submittedName>
        <fullName evidence="1">Uncharacterized protein</fullName>
    </submittedName>
</protein>
<dbReference type="AlphaFoldDB" id="A0AAV7K945"/>
<reference evidence="1 2" key="1">
    <citation type="journal article" date="2023" name="BMC Biol.">
        <title>The compact genome of the sponge Oopsacas minuta (Hexactinellida) is lacking key metazoan core genes.</title>
        <authorList>
            <person name="Santini S."/>
            <person name="Schenkelaars Q."/>
            <person name="Jourda C."/>
            <person name="Duchesne M."/>
            <person name="Belahbib H."/>
            <person name="Rocher C."/>
            <person name="Selva M."/>
            <person name="Riesgo A."/>
            <person name="Vervoort M."/>
            <person name="Leys S.P."/>
            <person name="Kodjabachian L."/>
            <person name="Le Bivic A."/>
            <person name="Borchiellini C."/>
            <person name="Claverie J.M."/>
            <person name="Renard E."/>
        </authorList>
    </citation>
    <scope>NUCLEOTIDE SEQUENCE [LARGE SCALE GENOMIC DNA]</scope>
    <source>
        <strain evidence="1">SPO-2</strain>
    </source>
</reference>
<accession>A0AAV7K945</accession>
<evidence type="ECO:0000313" key="2">
    <source>
        <dbReference type="Proteomes" id="UP001165289"/>
    </source>
</evidence>
<comment type="caution">
    <text evidence="1">The sequence shown here is derived from an EMBL/GenBank/DDBJ whole genome shotgun (WGS) entry which is preliminary data.</text>
</comment>
<dbReference type="EMBL" id="JAKMXF010000111">
    <property type="protein sequence ID" value="KAI6657832.1"/>
    <property type="molecule type" value="Genomic_DNA"/>
</dbReference>
<gene>
    <name evidence="1" type="ORF">LOD99_574</name>
</gene>
<name>A0AAV7K945_9METZ</name>
<proteinExistence type="predicted"/>
<keyword evidence="2" id="KW-1185">Reference proteome</keyword>
<dbReference type="Proteomes" id="UP001165289">
    <property type="component" value="Unassembled WGS sequence"/>
</dbReference>